<organism evidence="3 4">
    <name type="scientific">Klenkia brasiliensis</name>
    <dbReference type="NCBI Taxonomy" id="333142"/>
    <lineage>
        <taxon>Bacteria</taxon>
        <taxon>Bacillati</taxon>
        <taxon>Actinomycetota</taxon>
        <taxon>Actinomycetes</taxon>
        <taxon>Geodermatophilales</taxon>
        <taxon>Geodermatophilaceae</taxon>
        <taxon>Klenkia</taxon>
    </lineage>
</organism>
<gene>
    <name evidence="3" type="ORF">SAMN05660324_0018</name>
</gene>
<dbReference type="InterPro" id="IPR036388">
    <property type="entry name" value="WH-like_DNA-bd_sf"/>
</dbReference>
<dbReference type="EMBL" id="FNCF01000010">
    <property type="protein sequence ID" value="SDH14870.1"/>
    <property type="molecule type" value="Genomic_DNA"/>
</dbReference>
<dbReference type="PROSITE" id="PS50995">
    <property type="entry name" value="HTH_MARR_2"/>
    <property type="match status" value="1"/>
</dbReference>
<keyword evidence="4" id="KW-1185">Reference proteome</keyword>
<protein>
    <submittedName>
        <fullName evidence="3">DNA-binding transcriptional regulator, MarR family</fullName>
    </submittedName>
</protein>
<dbReference type="PANTHER" id="PTHR33164:SF106">
    <property type="entry name" value="TRANSCRIPTIONAL REGULATORY PROTEIN"/>
    <property type="match status" value="1"/>
</dbReference>
<reference evidence="4" key="1">
    <citation type="submission" date="2016-10" db="EMBL/GenBank/DDBJ databases">
        <authorList>
            <person name="Varghese N."/>
            <person name="Submissions S."/>
        </authorList>
    </citation>
    <scope>NUCLEOTIDE SEQUENCE [LARGE SCALE GENOMIC DNA]</scope>
    <source>
        <strain evidence="4">DSM 44526</strain>
    </source>
</reference>
<dbReference type="OrthoDB" id="3694026at2"/>
<dbReference type="InterPro" id="IPR039422">
    <property type="entry name" value="MarR/SlyA-like"/>
</dbReference>
<dbReference type="InterPro" id="IPR036390">
    <property type="entry name" value="WH_DNA-bd_sf"/>
</dbReference>
<dbReference type="Gene3D" id="1.10.10.10">
    <property type="entry name" value="Winged helix-like DNA-binding domain superfamily/Winged helix DNA-binding domain"/>
    <property type="match status" value="1"/>
</dbReference>
<dbReference type="SMART" id="SM00347">
    <property type="entry name" value="HTH_MARR"/>
    <property type="match status" value="1"/>
</dbReference>
<dbReference type="RefSeq" id="WP_091069090.1">
    <property type="nucleotide sequence ID" value="NZ_FNCF01000010.1"/>
</dbReference>
<evidence type="ECO:0000259" key="2">
    <source>
        <dbReference type="PROSITE" id="PS50995"/>
    </source>
</evidence>
<dbReference type="SUPFAM" id="SSF46785">
    <property type="entry name" value="Winged helix' DNA-binding domain"/>
    <property type="match status" value="1"/>
</dbReference>
<dbReference type="GO" id="GO:0003677">
    <property type="term" value="F:DNA binding"/>
    <property type="evidence" value="ECO:0007669"/>
    <property type="project" value="UniProtKB-KW"/>
</dbReference>
<evidence type="ECO:0000313" key="3">
    <source>
        <dbReference type="EMBL" id="SDH14870.1"/>
    </source>
</evidence>
<evidence type="ECO:0000313" key="4">
    <source>
        <dbReference type="Proteomes" id="UP000198863"/>
    </source>
</evidence>
<dbReference type="Proteomes" id="UP000198863">
    <property type="component" value="Unassembled WGS sequence"/>
</dbReference>
<dbReference type="InterPro" id="IPR000835">
    <property type="entry name" value="HTH_MarR-typ"/>
</dbReference>
<accession>A0A1G8A380</accession>
<dbReference type="PANTHER" id="PTHR33164">
    <property type="entry name" value="TRANSCRIPTIONAL REGULATOR, MARR FAMILY"/>
    <property type="match status" value="1"/>
</dbReference>
<dbReference type="GO" id="GO:0003700">
    <property type="term" value="F:DNA-binding transcription factor activity"/>
    <property type="evidence" value="ECO:0007669"/>
    <property type="project" value="InterPro"/>
</dbReference>
<evidence type="ECO:0000256" key="1">
    <source>
        <dbReference type="SAM" id="MobiDB-lite"/>
    </source>
</evidence>
<feature type="domain" description="HTH marR-type" evidence="2">
    <location>
        <begin position="7"/>
        <end position="139"/>
    </location>
</feature>
<dbReference type="GO" id="GO:0006950">
    <property type="term" value="P:response to stress"/>
    <property type="evidence" value="ECO:0007669"/>
    <property type="project" value="TreeGrafter"/>
</dbReference>
<proteinExistence type="predicted"/>
<feature type="region of interest" description="Disordered" evidence="1">
    <location>
        <begin position="144"/>
        <end position="164"/>
    </location>
</feature>
<dbReference type="AlphaFoldDB" id="A0A1G8A380"/>
<keyword evidence="3" id="KW-0238">DNA-binding</keyword>
<name>A0A1G8A380_9ACTN</name>
<sequence length="164" mass="17550">MESLPDLTEVTTGMQAAMHASRELASRIARDLGMPVTDVTAVGLLLQLGPMTVGTLARRLDVRTASATVLVDRLVAAGRVVRRPHPDDRRSVLVDVTPAGAAESWAHWEPVIRAMDAVARAMTPDERAVVVRYLREVASLHALRSGDSPSTGSGEVTRPVRPTG</sequence>
<dbReference type="Pfam" id="PF01047">
    <property type="entry name" value="MarR"/>
    <property type="match status" value="1"/>
</dbReference>